<dbReference type="NCBIfam" id="TIGR00254">
    <property type="entry name" value="GGDEF"/>
    <property type="match status" value="1"/>
</dbReference>
<dbReference type="PROSITE" id="PS50883">
    <property type="entry name" value="EAL"/>
    <property type="match status" value="1"/>
</dbReference>
<name>A0A1G9C4L3_9PSED</name>
<dbReference type="Pfam" id="PF00990">
    <property type="entry name" value="GGDEF"/>
    <property type="match status" value="1"/>
</dbReference>
<dbReference type="InterPro" id="IPR035919">
    <property type="entry name" value="EAL_sf"/>
</dbReference>
<keyword evidence="2" id="KW-0973">c-di-GMP</keyword>
<dbReference type="AlphaFoldDB" id="A0A1G9C4L3"/>
<dbReference type="Gene3D" id="3.30.70.270">
    <property type="match status" value="1"/>
</dbReference>
<keyword evidence="7" id="KW-1185">Reference proteome</keyword>
<dbReference type="PANTHER" id="PTHR44757:SF2">
    <property type="entry name" value="BIOFILM ARCHITECTURE MAINTENANCE PROTEIN MBAA"/>
    <property type="match status" value="1"/>
</dbReference>
<dbReference type="InterPro" id="IPR001633">
    <property type="entry name" value="EAL_dom"/>
</dbReference>
<feature type="transmembrane region" description="Helical" evidence="3">
    <location>
        <begin position="128"/>
        <end position="147"/>
    </location>
</feature>
<dbReference type="SMART" id="SM00267">
    <property type="entry name" value="GGDEF"/>
    <property type="match status" value="1"/>
</dbReference>
<evidence type="ECO:0000259" key="5">
    <source>
        <dbReference type="PROSITE" id="PS50887"/>
    </source>
</evidence>
<reference evidence="6 7" key="1">
    <citation type="submission" date="2016-10" db="EMBL/GenBank/DDBJ databases">
        <authorList>
            <person name="de Groot N.N."/>
        </authorList>
    </citation>
    <scope>NUCLEOTIDE SEQUENCE [LARGE SCALE GENOMIC DNA]</scope>
    <source>
        <strain evidence="6 7">JCM 21544</strain>
    </source>
</reference>
<dbReference type="STRING" id="137658.SAMN05216186_107119"/>
<dbReference type="InterPro" id="IPR043128">
    <property type="entry name" value="Rev_trsase/Diguanyl_cyclase"/>
</dbReference>
<evidence type="ECO:0000259" key="4">
    <source>
        <dbReference type="PROSITE" id="PS50883"/>
    </source>
</evidence>
<dbReference type="RefSeq" id="WP_084337416.1">
    <property type="nucleotide sequence ID" value="NZ_FNFD01000007.1"/>
</dbReference>
<feature type="transmembrane region" description="Helical" evidence="3">
    <location>
        <begin position="197"/>
        <end position="216"/>
    </location>
</feature>
<evidence type="ECO:0000256" key="3">
    <source>
        <dbReference type="SAM" id="Phobius"/>
    </source>
</evidence>
<feature type="transmembrane region" description="Helical" evidence="3">
    <location>
        <begin position="55"/>
        <end position="77"/>
    </location>
</feature>
<dbReference type="PANTHER" id="PTHR44757">
    <property type="entry name" value="DIGUANYLATE CYCLASE DGCP"/>
    <property type="match status" value="1"/>
</dbReference>
<protein>
    <recommendedName>
        <fullName evidence="1">cyclic-guanylate-specific phosphodiesterase</fullName>
        <ecNumber evidence="1">3.1.4.52</ecNumber>
    </recommendedName>
</protein>
<evidence type="ECO:0000256" key="2">
    <source>
        <dbReference type="ARBA" id="ARBA00022636"/>
    </source>
</evidence>
<feature type="transmembrane region" description="Helical" evidence="3">
    <location>
        <begin position="89"/>
        <end position="108"/>
    </location>
</feature>
<dbReference type="CDD" id="cd01948">
    <property type="entry name" value="EAL"/>
    <property type="match status" value="1"/>
</dbReference>
<dbReference type="SMART" id="SM00052">
    <property type="entry name" value="EAL"/>
    <property type="match status" value="1"/>
</dbReference>
<dbReference type="SUPFAM" id="SSF55073">
    <property type="entry name" value="Nucleotide cyclase"/>
    <property type="match status" value="1"/>
</dbReference>
<proteinExistence type="predicted"/>
<dbReference type="InterPro" id="IPR000160">
    <property type="entry name" value="GGDEF_dom"/>
</dbReference>
<feature type="domain" description="EAL" evidence="4">
    <location>
        <begin position="476"/>
        <end position="730"/>
    </location>
</feature>
<keyword evidence="3" id="KW-0812">Transmembrane</keyword>
<keyword evidence="3" id="KW-0472">Membrane</keyword>
<accession>A0A1G9C4L3</accession>
<organism evidence="6 7">
    <name type="scientific">Pseudomonas indica</name>
    <dbReference type="NCBI Taxonomy" id="137658"/>
    <lineage>
        <taxon>Bacteria</taxon>
        <taxon>Pseudomonadati</taxon>
        <taxon>Pseudomonadota</taxon>
        <taxon>Gammaproteobacteria</taxon>
        <taxon>Pseudomonadales</taxon>
        <taxon>Pseudomonadaceae</taxon>
        <taxon>Pseudomonas</taxon>
    </lineage>
</organism>
<feature type="transmembrane region" description="Helical" evidence="3">
    <location>
        <begin position="159"/>
        <end position="177"/>
    </location>
</feature>
<dbReference type="EMBL" id="FNFD01000007">
    <property type="protein sequence ID" value="SDK46627.1"/>
    <property type="molecule type" value="Genomic_DNA"/>
</dbReference>
<dbReference type="FunFam" id="3.20.20.450:FF:000001">
    <property type="entry name" value="Cyclic di-GMP phosphodiesterase yahA"/>
    <property type="match status" value="1"/>
</dbReference>
<evidence type="ECO:0000313" key="7">
    <source>
        <dbReference type="Proteomes" id="UP000198706"/>
    </source>
</evidence>
<dbReference type="CDD" id="cd01949">
    <property type="entry name" value="GGDEF"/>
    <property type="match status" value="1"/>
</dbReference>
<dbReference type="EC" id="3.1.4.52" evidence="1"/>
<dbReference type="InterPro" id="IPR033425">
    <property type="entry name" value="MASE3"/>
</dbReference>
<dbReference type="InterPro" id="IPR029787">
    <property type="entry name" value="Nucleotide_cyclase"/>
</dbReference>
<evidence type="ECO:0000256" key="1">
    <source>
        <dbReference type="ARBA" id="ARBA00012282"/>
    </source>
</evidence>
<feature type="transmembrane region" description="Helical" evidence="3">
    <location>
        <begin position="254"/>
        <end position="275"/>
    </location>
</feature>
<dbReference type="Proteomes" id="UP000198706">
    <property type="component" value="Unassembled WGS sequence"/>
</dbReference>
<dbReference type="GO" id="GO:0071111">
    <property type="term" value="F:cyclic-guanylate-specific phosphodiesterase activity"/>
    <property type="evidence" value="ECO:0007669"/>
    <property type="project" value="UniProtKB-EC"/>
</dbReference>
<sequence>MSDTTPPASSTPAPCTASSSLSQHITFLLLAVLTLLLLAVWTLPAAYGLRLSNQWFPVSLHTLIESSAVAIAILVFAVTWHAYRPERPANLVVLACGFLAVGLLDFVHALSYKGMPDFVTPASPEKAIYFWLAARSIAALTLLTIAFRSWRPLASARRRYALLSVTLVLVAVLSYLQLRYPDIWPRTFIEGKGLTPLKIAIEWLIIALLVVAALRFSQARAENPPYDAGGMLAATLIAILSELCFTAYNNVNDIFALLGHLYKIIGYCFIYRVVFVSSVREPYERLSVAIAQRDAAEQRADRLAFYDGLTGLPNLTLLQDRAEQALAAAQRNHSQVALLCMDIDGFKLINDSLGHAHGDGLLRAIAERLRNCVTDADTVCRPGGDEFAILLTDLADAESAAAVPDRIIQHLKAPFPLFGQSLEVSASIGVALSPHDGLDFQTLLRNAETAMYQAKRSNRQPWCFYDAAMNTEMSERLNLLNGLRRALDEDQLQLHYQLQFDLDSGAIIGAEALVRWQHPQLGLLMPGRFIAAAEESGLIIPIGDWIIHQACRQAVQWRQSGVPIPRVAVNLSAIQLHDGKVEDSVLSALAATGLPASALELELTESSLIEDTEQVQATVRRLKALGVRLSIDDFGTGFSSLSYLRHLAVDKLKIDQSFIRDLTVTADAGALVSAILNMAASLGLKTIAEGVEDRETADKLCELGCRQAQGYLFARPMSAEQLPDFIADLPTR</sequence>
<dbReference type="SUPFAM" id="SSF141868">
    <property type="entry name" value="EAL domain-like"/>
    <property type="match status" value="1"/>
</dbReference>
<dbReference type="Pfam" id="PF17159">
    <property type="entry name" value="MASE3"/>
    <property type="match status" value="1"/>
</dbReference>
<dbReference type="PROSITE" id="PS50887">
    <property type="entry name" value="GGDEF"/>
    <property type="match status" value="1"/>
</dbReference>
<dbReference type="InterPro" id="IPR052155">
    <property type="entry name" value="Biofilm_reg_signaling"/>
</dbReference>
<keyword evidence="3" id="KW-1133">Transmembrane helix</keyword>
<dbReference type="Gene3D" id="3.20.20.450">
    <property type="entry name" value="EAL domain"/>
    <property type="match status" value="1"/>
</dbReference>
<feature type="transmembrane region" description="Helical" evidence="3">
    <location>
        <begin position="27"/>
        <end position="49"/>
    </location>
</feature>
<evidence type="ECO:0000313" key="6">
    <source>
        <dbReference type="EMBL" id="SDK46627.1"/>
    </source>
</evidence>
<dbReference type="Pfam" id="PF00563">
    <property type="entry name" value="EAL"/>
    <property type="match status" value="1"/>
</dbReference>
<feature type="domain" description="GGDEF" evidence="5">
    <location>
        <begin position="334"/>
        <end position="467"/>
    </location>
</feature>
<gene>
    <name evidence="6" type="ORF">SAMN05216186_107119</name>
</gene>